<keyword evidence="4" id="KW-1185">Reference proteome</keyword>
<feature type="transmembrane region" description="Helical" evidence="1">
    <location>
        <begin position="12"/>
        <end position="29"/>
    </location>
</feature>
<dbReference type="RefSeq" id="WP_377555814.1">
    <property type="nucleotide sequence ID" value="NZ_JBHUHQ010000011.1"/>
</dbReference>
<feature type="transmembrane region" description="Helical" evidence="1">
    <location>
        <begin position="369"/>
        <end position="386"/>
    </location>
</feature>
<dbReference type="PANTHER" id="PTHR34473:SF2">
    <property type="entry name" value="UPF0699 TRANSMEMBRANE PROTEIN YDBT"/>
    <property type="match status" value="1"/>
</dbReference>
<feature type="transmembrane region" description="Helical" evidence="1">
    <location>
        <begin position="41"/>
        <end position="62"/>
    </location>
</feature>
<proteinExistence type="predicted"/>
<keyword evidence="1" id="KW-1133">Transmembrane helix</keyword>
<dbReference type="PANTHER" id="PTHR34473">
    <property type="entry name" value="UPF0699 TRANSMEMBRANE PROTEIN YDBS"/>
    <property type="match status" value="1"/>
</dbReference>
<gene>
    <name evidence="3" type="ORF">ACFSJF_05715</name>
</gene>
<sequence>MRYHPLTIAFRIYQLVKNSFLIGLILFIFRKDSEFWLFKYGRYAFVIFLVLQLLYIVVVWFVEKYEWKDRTFHIHKGIFVKQTSTIPFSRVQNVTRKTTIFHKIFGITSLTFETAMDGEDDAIHFEVITKKHADFLLELVQPGKKNIVQKESVTEEVTNIDVHKEEAPEKQELIQETTRTVHFTPKRKDLWKASFTSLSFLAIIPIVAGIFDHMEPLLPEEEQIEGIFQSLLHSKWLLFGIIVLAVFIATAFGFARTFIRYGKYEISSDDTHIYINRGVLDESYFAIEKKKIQGLEIQQTFIKRMFGLAEVKLISSANPNKSEGSVNVNSLYPFLPIQKAYQLIEELLPIYQLHTELQRLPRKSLGVKMLRPSWIWMIATIGLFYFKPNFFQIDQAWWILSLVLLCIIVLHRILDYMHTRYVLTSDQVQWWHGGLNSRMFITKRKNVIEMSYSQNRLQRHFQVASITTMNRSVPAHMETIDDIPLPYALAIENWYLKRHEDVWIEKNV</sequence>
<accession>A0ABW4VYW3</accession>
<dbReference type="Pfam" id="PF03703">
    <property type="entry name" value="bPH_2"/>
    <property type="match status" value="3"/>
</dbReference>
<comment type="caution">
    <text evidence="3">The sequence shown here is derived from an EMBL/GenBank/DDBJ whole genome shotgun (WGS) entry which is preliminary data.</text>
</comment>
<feature type="transmembrane region" description="Helical" evidence="1">
    <location>
        <begin position="398"/>
        <end position="414"/>
    </location>
</feature>
<feature type="domain" description="YdbS-like PH" evidence="2">
    <location>
        <begin position="416"/>
        <end position="495"/>
    </location>
</feature>
<organism evidence="3 4">
    <name type="scientific">Ornithinibacillus salinisoli</name>
    <dbReference type="NCBI Taxonomy" id="1848459"/>
    <lineage>
        <taxon>Bacteria</taxon>
        <taxon>Bacillati</taxon>
        <taxon>Bacillota</taxon>
        <taxon>Bacilli</taxon>
        <taxon>Bacillales</taxon>
        <taxon>Bacillaceae</taxon>
        <taxon>Ornithinibacillus</taxon>
    </lineage>
</organism>
<evidence type="ECO:0000313" key="4">
    <source>
        <dbReference type="Proteomes" id="UP001597383"/>
    </source>
</evidence>
<evidence type="ECO:0000259" key="2">
    <source>
        <dbReference type="Pfam" id="PF03703"/>
    </source>
</evidence>
<dbReference type="PIRSF" id="PIRSF026631">
    <property type="entry name" value="UCP026631"/>
    <property type="match status" value="1"/>
</dbReference>
<feature type="transmembrane region" description="Helical" evidence="1">
    <location>
        <begin position="190"/>
        <end position="211"/>
    </location>
</feature>
<dbReference type="EMBL" id="JBHUHQ010000011">
    <property type="protein sequence ID" value="MFD2043760.1"/>
    <property type="molecule type" value="Genomic_DNA"/>
</dbReference>
<name>A0ABW4VYW3_9BACI</name>
<feature type="domain" description="YdbS-like PH" evidence="2">
    <location>
        <begin position="264"/>
        <end position="345"/>
    </location>
</feature>
<reference evidence="4" key="1">
    <citation type="journal article" date="2019" name="Int. J. Syst. Evol. Microbiol.">
        <title>The Global Catalogue of Microorganisms (GCM) 10K type strain sequencing project: providing services to taxonomists for standard genome sequencing and annotation.</title>
        <authorList>
            <consortium name="The Broad Institute Genomics Platform"/>
            <consortium name="The Broad Institute Genome Sequencing Center for Infectious Disease"/>
            <person name="Wu L."/>
            <person name="Ma J."/>
        </authorList>
    </citation>
    <scope>NUCLEOTIDE SEQUENCE [LARGE SCALE GENOMIC DNA]</scope>
    <source>
        <strain evidence="4">R28</strain>
    </source>
</reference>
<feature type="domain" description="YdbS-like PH" evidence="2">
    <location>
        <begin position="64"/>
        <end position="138"/>
    </location>
</feature>
<feature type="transmembrane region" description="Helical" evidence="1">
    <location>
        <begin position="236"/>
        <end position="255"/>
    </location>
</feature>
<keyword evidence="1" id="KW-0812">Transmembrane</keyword>
<evidence type="ECO:0000256" key="1">
    <source>
        <dbReference type="SAM" id="Phobius"/>
    </source>
</evidence>
<dbReference type="InterPro" id="IPR014529">
    <property type="entry name" value="UCP026631"/>
</dbReference>
<dbReference type="InterPro" id="IPR005182">
    <property type="entry name" value="YdbS-like_PH"/>
</dbReference>
<protein>
    <submittedName>
        <fullName evidence="3">PH domain-containing protein</fullName>
    </submittedName>
</protein>
<keyword evidence="1" id="KW-0472">Membrane</keyword>
<evidence type="ECO:0000313" key="3">
    <source>
        <dbReference type="EMBL" id="MFD2043760.1"/>
    </source>
</evidence>
<dbReference type="Proteomes" id="UP001597383">
    <property type="component" value="Unassembled WGS sequence"/>
</dbReference>